<evidence type="ECO:0000313" key="2">
    <source>
        <dbReference type="EMBL" id="KIK63288.1"/>
    </source>
</evidence>
<dbReference type="Proteomes" id="UP000053593">
    <property type="component" value="Unassembled WGS sequence"/>
</dbReference>
<accession>A0A0D0D254</accession>
<dbReference type="EMBL" id="KN834764">
    <property type="protein sequence ID" value="KIK63288.1"/>
    <property type="molecule type" value="Genomic_DNA"/>
</dbReference>
<gene>
    <name evidence="2" type="ORF">GYMLUDRAFT_40993</name>
</gene>
<proteinExistence type="predicted"/>
<organism evidence="2 3">
    <name type="scientific">Collybiopsis luxurians FD-317 M1</name>
    <dbReference type="NCBI Taxonomy" id="944289"/>
    <lineage>
        <taxon>Eukaryota</taxon>
        <taxon>Fungi</taxon>
        <taxon>Dikarya</taxon>
        <taxon>Basidiomycota</taxon>
        <taxon>Agaricomycotina</taxon>
        <taxon>Agaricomycetes</taxon>
        <taxon>Agaricomycetidae</taxon>
        <taxon>Agaricales</taxon>
        <taxon>Marasmiineae</taxon>
        <taxon>Omphalotaceae</taxon>
        <taxon>Collybiopsis</taxon>
        <taxon>Collybiopsis luxurians</taxon>
    </lineage>
</organism>
<evidence type="ECO:0000256" key="1">
    <source>
        <dbReference type="SAM" id="Phobius"/>
    </source>
</evidence>
<keyword evidence="1" id="KW-0812">Transmembrane</keyword>
<keyword evidence="1" id="KW-1133">Transmembrane helix</keyword>
<dbReference type="AlphaFoldDB" id="A0A0D0D254"/>
<dbReference type="HOGENOM" id="CLU_2373002_0_0_1"/>
<protein>
    <submittedName>
        <fullName evidence="2">Uncharacterized protein</fullName>
    </submittedName>
</protein>
<reference evidence="2 3" key="1">
    <citation type="submission" date="2014-04" db="EMBL/GenBank/DDBJ databases">
        <title>Evolutionary Origins and Diversification of the Mycorrhizal Mutualists.</title>
        <authorList>
            <consortium name="DOE Joint Genome Institute"/>
            <consortium name="Mycorrhizal Genomics Consortium"/>
            <person name="Kohler A."/>
            <person name="Kuo A."/>
            <person name="Nagy L.G."/>
            <person name="Floudas D."/>
            <person name="Copeland A."/>
            <person name="Barry K.W."/>
            <person name="Cichocki N."/>
            <person name="Veneault-Fourrey C."/>
            <person name="LaButti K."/>
            <person name="Lindquist E.A."/>
            <person name="Lipzen A."/>
            <person name="Lundell T."/>
            <person name="Morin E."/>
            <person name="Murat C."/>
            <person name="Riley R."/>
            <person name="Ohm R."/>
            <person name="Sun H."/>
            <person name="Tunlid A."/>
            <person name="Henrissat B."/>
            <person name="Grigoriev I.V."/>
            <person name="Hibbett D.S."/>
            <person name="Martin F."/>
        </authorList>
    </citation>
    <scope>NUCLEOTIDE SEQUENCE [LARGE SCALE GENOMIC DNA]</scope>
    <source>
        <strain evidence="2 3">FD-317 M1</strain>
    </source>
</reference>
<dbReference type="OrthoDB" id="3064123at2759"/>
<feature type="transmembrane region" description="Helical" evidence="1">
    <location>
        <begin position="12"/>
        <end position="30"/>
    </location>
</feature>
<keyword evidence="1" id="KW-0472">Membrane</keyword>
<keyword evidence="3" id="KW-1185">Reference proteome</keyword>
<evidence type="ECO:0000313" key="3">
    <source>
        <dbReference type="Proteomes" id="UP000053593"/>
    </source>
</evidence>
<name>A0A0D0D254_9AGAR</name>
<sequence>MVAICVGVLKRGTSLGFVFVFPLLITLISASGTRTILNLQALSVDVASSSKSSDQIELTTIEDLTTWEAPWDTSTLLNEELRATTVPEDGNNRER</sequence>